<dbReference type="Pfam" id="PF00520">
    <property type="entry name" value="Ion_trans"/>
    <property type="match status" value="5"/>
</dbReference>
<dbReference type="Gene3D" id="6.10.250.2500">
    <property type="match status" value="1"/>
</dbReference>
<dbReference type="InterPro" id="IPR050599">
    <property type="entry name" value="VDCC_alpha-1_subunit"/>
</dbReference>
<dbReference type="Gene3D" id="1.20.120.350">
    <property type="entry name" value="Voltage-gated potassium channels. Chain C"/>
    <property type="match status" value="4"/>
</dbReference>
<evidence type="ECO:0000256" key="18">
    <source>
        <dbReference type="PIRSR" id="PIRSR602077-1"/>
    </source>
</evidence>
<evidence type="ECO:0000256" key="16">
    <source>
        <dbReference type="ARBA" id="ARBA00023303"/>
    </source>
</evidence>
<dbReference type="Ensembl" id="ENSRFET00010034170.1">
    <property type="protein sequence ID" value="ENSRFEP00010031515.1"/>
    <property type="gene ID" value="ENSRFEG00010020044.1"/>
</dbReference>
<evidence type="ECO:0000256" key="11">
    <source>
        <dbReference type="ARBA" id="ARBA00022989"/>
    </source>
</evidence>
<dbReference type="Proteomes" id="UP000472240">
    <property type="component" value="Chromosome 22"/>
</dbReference>
<dbReference type="FunFam" id="1.10.287.70:FF:000025">
    <property type="entry name" value="Voltage-dependent R-type calcium channel subunit alpha"/>
    <property type="match status" value="1"/>
</dbReference>
<reference evidence="23" key="5">
    <citation type="submission" date="2025-09" db="UniProtKB">
        <authorList>
            <consortium name="Ensembl"/>
        </authorList>
    </citation>
    <scope>IDENTIFICATION</scope>
</reference>
<keyword evidence="14" id="KW-1015">Disulfide bond</keyword>
<feature type="domain" description="Voltage-dependent calcium channel alpha-1 subunit IQ" evidence="22">
    <location>
        <begin position="1834"/>
        <end position="1868"/>
    </location>
</feature>
<dbReference type="InterPro" id="IPR031649">
    <property type="entry name" value="GPHH_dom"/>
</dbReference>
<accession>A0A671G0Y2</accession>
<evidence type="ECO:0000256" key="21">
    <source>
        <dbReference type="SAM" id="Phobius"/>
    </source>
</evidence>
<reference evidence="23" key="4">
    <citation type="submission" date="2025-08" db="UniProtKB">
        <authorList>
            <consortium name="Ensembl"/>
        </authorList>
    </citation>
    <scope>IDENTIFICATION</scope>
</reference>
<dbReference type="InterPro" id="IPR005821">
    <property type="entry name" value="Ion_trans_dom"/>
</dbReference>
<dbReference type="InterPro" id="IPR014873">
    <property type="entry name" value="VDCC_a1su_IQ"/>
</dbReference>
<feature type="region of interest" description="Disordered" evidence="20">
    <location>
        <begin position="2240"/>
        <end position="2288"/>
    </location>
</feature>
<dbReference type="Gene3D" id="1.10.238.10">
    <property type="entry name" value="EF-hand"/>
    <property type="match status" value="1"/>
</dbReference>
<keyword evidence="12" id="KW-0406">Ion transport</keyword>
<dbReference type="GO" id="GO:0045202">
    <property type="term" value="C:synapse"/>
    <property type="evidence" value="ECO:0007669"/>
    <property type="project" value="GOC"/>
</dbReference>
<comment type="subcellular location">
    <subcellularLocation>
        <location evidence="1 19">Membrane</location>
        <topology evidence="1 19">Multi-pass membrane protein</topology>
    </subcellularLocation>
</comment>
<feature type="compositionally biased region" description="Polar residues" evidence="20">
    <location>
        <begin position="1985"/>
        <end position="1997"/>
    </location>
</feature>
<keyword evidence="7 18" id="KW-0479">Metal-binding</keyword>
<keyword evidence="8" id="KW-0677">Repeat</keyword>
<dbReference type="InterPro" id="IPR027359">
    <property type="entry name" value="Volt_channel_dom_sf"/>
</dbReference>
<keyword evidence="5 19" id="KW-0107">Calcium channel</keyword>
<dbReference type="InterPro" id="IPR002077">
    <property type="entry name" value="VDCCAlpha1"/>
</dbReference>
<evidence type="ECO:0000256" key="7">
    <source>
        <dbReference type="ARBA" id="ARBA00022723"/>
    </source>
</evidence>
<feature type="transmembrane region" description="Helical" evidence="21">
    <location>
        <begin position="1478"/>
        <end position="1496"/>
    </location>
</feature>
<dbReference type="InterPro" id="IPR005449">
    <property type="entry name" value="VDCC_R_a1su"/>
</dbReference>
<comment type="similarity">
    <text evidence="19">Belongs to the calcium channel alpha-1 subunit (TC 1.A.1.11) family.</text>
</comment>
<feature type="transmembrane region" description="Helical" evidence="21">
    <location>
        <begin position="1673"/>
        <end position="1697"/>
    </location>
</feature>
<dbReference type="PRINTS" id="PR00167">
    <property type="entry name" value="CACHANNEL"/>
</dbReference>
<feature type="transmembrane region" description="Helical" evidence="21">
    <location>
        <begin position="1397"/>
        <end position="1422"/>
    </location>
</feature>
<feature type="compositionally biased region" description="Basic and acidic residues" evidence="20">
    <location>
        <begin position="1090"/>
        <end position="1102"/>
    </location>
</feature>
<dbReference type="PANTHER" id="PTHR45628">
    <property type="entry name" value="VOLTAGE-DEPENDENT CALCIUM CHANNEL TYPE A SUBUNIT ALPHA-1"/>
    <property type="match status" value="1"/>
</dbReference>
<comment type="catalytic activity">
    <reaction evidence="17">
        <text>Ca(2+)(in) = Ca(2+)(out)</text>
        <dbReference type="Rhea" id="RHEA:29671"/>
        <dbReference type="ChEBI" id="CHEBI:29108"/>
    </reaction>
</comment>
<evidence type="ECO:0000256" key="14">
    <source>
        <dbReference type="ARBA" id="ARBA00023157"/>
    </source>
</evidence>
<feature type="transmembrane region" description="Helical" evidence="21">
    <location>
        <begin position="93"/>
        <end position="110"/>
    </location>
</feature>
<evidence type="ECO:0000256" key="20">
    <source>
        <dbReference type="SAM" id="MobiDB-lite"/>
    </source>
</evidence>
<dbReference type="PANTHER" id="PTHR45628:SF5">
    <property type="entry name" value="VOLTAGE-DEPENDENT R-TYPE CALCIUM CHANNEL SUBUNIT ALPHA-1E"/>
    <property type="match status" value="1"/>
</dbReference>
<evidence type="ECO:0000256" key="10">
    <source>
        <dbReference type="ARBA" id="ARBA00022882"/>
    </source>
</evidence>
<dbReference type="SMART" id="SM01062">
    <property type="entry name" value="Ca_chan_IQ"/>
    <property type="match status" value="1"/>
</dbReference>
<comment type="function">
    <text evidence="19">Voltage-sensitive calcium channels (VSCC) mediate the entry of calcium ions into excitable cells and are also involved in a variety of calcium-dependent processes, including muscle contraction, hormone or neurotransmitter release, gene expression, cell motility, cell division and cell death. The isoform alpha-1E gives rise to R-type calcium currents.</text>
</comment>
<evidence type="ECO:0000256" key="5">
    <source>
        <dbReference type="ARBA" id="ARBA00022673"/>
    </source>
</evidence>
<feature type="compositionally biased region" description="Basic and acidic residues" evidence="20">
    <location>
        <begin position="953"/>
        <end position="967"/>
    </location>
</feature>
<dbReference type="GO" id="GO:0046872">
    <property type="term" value="F:metal ion binding"/>
    <property type="evidence" value="ECO:0007669"/>
    <property type="project" value="UniProtKB-KW"/>
</dbReference>
<dbReference type="GeneTree" id="ENSGT00940000155601"/>
<evidence type="ECO:0000256" key="6">
    <source>
        <dbReference type="ARBA" id="ARBA00022692"/>
    </source>
</evidence>
<feature type="binding site" evidence="18">
    <location>
        <position position="1368"/>
    </location>
    <ligand>
        <name>Ca(2+)</name>
        <dbReference type="ChEBI" id="CHEBI:29108"/>
    </ligand>
</feature>
<keyword evidence="3" id="KW-0597">Phosphoprotein</keyword>
<keyword evidence="10 19" id="KW-0851">Voltage-gated channel</keyword>
<feature type="compositionally biased region" description="Polar residues" evidence="20">
    <location>
        <begin position="2094"/>
        <end position="2126"/>
    </location>
</feature>
<protein>
    <recommendedName>
        <fullName evidence="19">Voltage-dependent R-type calcium channel subunit alpha</fullName>
    </recommendedName>
</protein>
<dbReference type="FunFam" id="1.20.120.350:FF:000001">
    <property type="entry name" value="Voltage-dependent L-type calcium channel subunit alpha"/>
    <property type="match status" value="1"/>
</dbReference>
<name>A0A671G0Y2_RHIFE</name>
<feature type="region of interest" description="Disordered" evidence="20">
    <location>
        <begin position="1"/>
        <end position="39"/>
    </location>
</feature>
<organism evidence="23 24">
    <name type="scientific">Rhinolophus ferrumequinum</name>
    <name type="common">Greater horseshoe bat</name>
    <dbReference type="NCBI Taxonomy" id="59479"/>
    <lineage>
        <taxon>Eukaryota</taxon>
        <taxon>Metazoa</taxon>
        <taxon>Chordata</taxon>
        <taxon>Craniata</taxon>
        <taxon>Vertebrata</taxon>
        <taxon>Euteleostomi</taxon>
        <taxon>Mammalia</taxon>
        <taxon>Eutheria</taxon>
        <taxon>Laurasiatheria</taxon>
        <taxon>Chiroptera</taxon>
        <taxon>Yinpterochiroptera</taxon>
        <taxon>Rhinolophoidea</taxon>
        <taxon>Rhinolophidae</taxon>
        <taxon>Rhinolophinae</taxon>
        <taxon>Rhinolophus</taxon>
    </lineage>
</organism>
<feature type="transmembrane region" description="Helical" evidence="21">
    <location>
        <begin position="1152"/>
        <end position="1171"/>
    </location>
</feature>
<dbReference type="GO" id="GO:0005891">
    <property type="term" value="C:voltage-gated calcium channel complex"/>
    <property type="evidence" value="ECO:0007669"/>
    <property type="project" value="InterPro"/>
</dbReference>
<dbReference type="GO" id="GO:0008331">
    <property type="term" value="F:high voltage-gated calcium channel activity"/>
    <property type="evidence" value="ECO:0007669"/>
    <property type="project" value="TreeGrafter"/>
</dbReference>
<feature type="transmembrane region" description="Helical" evidence="21">
    <location>
        <begin position="1224"/>
        <end position="1241"/>
    </location>
</feature>
<reference evidence="24" key="3">
    <citation type="submission" date="2018-12" db="EMBL/GenBank/DDBJ databases">
        <title>G10K-VGP greater horseshoe bat female genome, primary haplotype.</title>
        <authorList>
            <person name="Teeling E."/>
            <person name="Myers G."/>
            <person name="Vernes S."/>
            <person name="Pippel M."/>
            <person name="Winkler S."/>
            <person name="Fedrigo O."/>
            <person name="Rhie A."/>
            <person name="Koren S."/>
            <person name="Phillippy A."/>
            <person name="Lewin H."/>
            <person name="Damas J."/>
            <person name="Howe K."/>
            <person name="Mountcastle J."/>
            <person name="Jarvis E.D."/>
        </authorList>
    </citation>
    <scope>NUCLEOTIDE SEQUENCE [LARGE SCALE GENOMIC DNA]</scope>
</reference>
<feature type="transmembrane region" description="Helical" evidence="21">
    <location>
        <begin position="1285"/>
        <end position="1307"/>
    </location>
</feature>
<keyword evidence="15" id="KW-0325">Glycoprotein</keyword>
<keyword evidence="24" id="KW-1185">Reference proteome</keyword>
<feature type="transmembrane region" description="Helical" evidence="21">
    <location>
        <begin position="503"/>
        <end position="521"/>
    </location>
</feature>
<dbReference type="Pfam" id="PF08763">
    <property type="entry name" value="Ca_chan_IQ"/>
    <property type="match status" value="1"/>
</dbReference>
<dbReference type="GO" id="GO:0043025">
    <property type="term" value="C:neuronal cell body"/>
    <property type="evidence" value="ECO:0007669"/>
    <property type="project" value="TreeGrafter"/>
</dbReference>
<feature type="transmembrane region" description="Helical" evidence="21">
    <location>
        <begin position="328"/>
        <end position="350"/>
    </location>
</feature>
<keyword evidence="11 21" id="KW-1133">Transmembrane helix</keyword>
<evidence type="ECO:0000256" key="3">
    <source>
        <dbReference type="ARBA" id="ARBA00022553"/>
    </source>
</evidence>
<feature type="compositionally biased region" description="Basic and acidic residues" evidence="20">
    <location>
        <begin position="2039"/>
        <end position="2059"/>
    </location>
</feature>
<keyword evidence="4 19" id="KW-0109">Calcium transport</keyword>
<feature type="compositionally biased region" description="Basic and acidic residues" evidence="20">
    <location>
        <begin position="973"/>
        <end position="982"/>
    </location>
</feature>
<evidence type="ECO:0000256" key="13">
    <source>
        <dbReference type="ARBA" id="ARBA00023136"/>
    </source>
</evidence>
<feature type="compositionally biased region" description="Low complexity" evidence="20">
    <location>
        <begin position="2029"/>
        <end position="2038"/>
    </location>
</feature>
<dbReference type="FunFam" id="1.20.120.350:FF:000013">
    <property type="entry name" value="Voltage-dependent N-type calcium channel subunit alpha"/>
    <property type="match status" value="1"/>
</dbReference>
<feature type="transmembrane region" description="Helical" evidence="21">
    <location>
        <begin position="130"/>
        <end position="150"/>
    </location>
</feature>
<dbReference type="FunFam" id="1.20.120.350:FF:000015">
    <property type="entry name" value="Voltage-dependent N-type calcium channel subunit alpha"/>
    <property type="match status" value="1"/>
</dbReference>
<evidence type="ECO:0000256" key="1">
    <source>
        <dbReference type="ARBA" id="ARBA00004141"/>
    </source>
</evidence>
<feature type="transmembrane region" description="Helical" evidence="21">
    <location>
        <begin position="162"/>
        <end position="180"/>
    </location>
</feature>
<dbReference type="PRINTS" id="PR01633">
    <property type="entry name" value="RVDCCALPHA1"/>
</dbReference>
<feature type="transmembrane region" description="Helical" evidence="21">
    <location>
        <begin position="1508"/>
        <end position="1531"/>
    </location>
</feature>
<dbReference type="Gene3D" id="1.10.287.70">
    <property type="match status" value="4"/>
</dbReference>
<feature type="transmembrane region" description="Helical" evidence="21">
    <location>
        <begin position="295"/>
        <end position="316"/>
    </location>
</feature>
<evidence type="ECO:0000256" key="9">
    <source>
        <dbReference type="ARBA" id="ARBA00022837"/>
    </source>
</evidence>
<evidence type="ECO:0000256" key="2">
    <source>
        <dbReference type="ARBA" id="ARBA00022448"/>
    </source>
</evidence>
<evidence type="ECO:0000256" key="12">
    <source>
        <dbReference type="ARBA" id="ARBA00023065"/>
    </source>
</evidence>
<feature type="transmembrane region" description="Helical" evidence="21">
    <location>
        <begin position="477"/>
        <end position="497"/>
    </location>
</feature>
<dbReference type="FunFam" id="1.10.238.10:FF:000063">
    <property type="entry name" value="Voltage-dependent N-type calcium channel subunit alpha"/>
    <property type="match status" value="1"/>
</dbReference>
<keyword evidence="6 21" id="KW-0812">Transmembrane</keyword>
<feature type="binding site" evidence="18">
    <location>
        <position position="309"/>
    </location>
    <ligand>
        <name>Ca(2+)</name>
        <dbReference type="ChEBI" id="CHEBI:29108"/>
    </ligand>
</feature>
<feature type="compositionally biased region" description="Basic residues" evidence="20">
    <location>
        <begin position="911"/>
        <end position="924"/>
    </location>
</feature>
<feature type="transmembrane region" description="Helical" evidence="21">
    <location>
        <begin position="603"/>
        <end position="625"/>
    </location>
</feature>
<evidence type="ECO:0000256" key="8">
    <source>
        <dbReference type="ARBA" id="ARBA00022737"/>
    </source>
</evidence>
<evidence type="ECO:0000259" key="22">
    <source>
        <dbReference type="SMART" id="SM01062"/>
    </source>
</evidence>
<feature type="transmembrane region" description="Helical" evidence="21">
    <location>
        <begin position="221"/>
        <end position="240"/>
    </location>
</feature>
<evidence type="ECO:0000313" key="23">
    <source>
        <dbReference type="Ensembl" id="ENSRFEP00010031515.1"/>
    </source>
</evidence>
<gene>
    <name evidence="23" type="primary">CACNA1E</name>
</gene>
<evidence type="ECO:0000256" key="17">
    <source>
        <dbReference type="ARBA" id="ARBA00036634"/>
    </source>
</evidence>
<feature type="region of interest" description="Disordered" evidence="20">
    <location>
        <begin position="1090"/>
        <end position="1124"/>
    </location>
</feature>
<keyword evidence="16" id="KW-0407">Ion channel</keyword>
<feature type="transmembrane region" description="Helical" evidence="21">
    <location>
        <begin position="680"/>
        <end position="703"/>
    </location>
</feature>
<dbReference type="GO" id="GO:0007268">
    <property type="term" value="P:chemical synaptic transmission"/>
    <property type="evidence" value="ECO:0007669"/>
    <property type="project" value="TreeGrafter"/>
</dbReference>
<evidence type="ECO:0000256" key="19">
    <source>
        <dbReference type="RuleBase" id="RU003808"/>
    </source>
</evidence>
<feature type="compositionally biased region" description="Basic and acidic residues" evidence="20">
    <location>
        <begin position="2075"/>
        <end position="2092"/>
    </location>
</feature>
<keyword evidence="2" id="KW-0813">Transport</keyword>
<reference evidence="23 24" key="1">
    <citation type="journal article" date="2015" name="Annu Rev Anim Biosci">
        <title>The Genome 10K Project: a way forward.</title>
        <authorList>
            <person name="Koepfli K.P."/>
            <person name="Paten B."/>
            <person name="O'Brien S.J."/>
            <person name="Koepfli K.P."/>
            <person name="Paten B."/>
            <person name="Antunes A."/>
            <person name="Belov K."/>
            <person name="Bustamante C."/>
            <person name="Castoe T.A."/>
            <person name="Clawson H."/>
            <person name="Crawford A.J."/>
            <person name="Diekhans M."/>
            <person name="Distel D."/>
            <person name="Durbin R."/>
            <person name="Earl D."/>
            <person name="Fujita M.K."/>
            <person name="Gamble T."/>
            <person name="Georges A."/>
            <person name="Gemmell N."/>
            <person name="Gilbert M.T."/>
            <person name="Graves J.M."/>
            <person name="Green R.E."/>
            <person name="Hickey G."/>
            <person name="Jarvis E.D."/>
            <person name="Johnson W."/>
            <person name="Komissarov A."/>
            <person name="Korf I."/>
            <person name="Kuhn R."/>
            <person name="Larkin D.M."/>
            <person name="Lewin H."/>
            <person name="Lopez J.V."/>
            <person name="Ma J."/>
            <person name="Marques-Bonet T."/>
            <person name="Miller W."/>
            <person name="Murphy R."/>
            <person name="Pevzner P."/>
            <person name="Shapiro B."/>
            <person name="Steiner C."/>
            <person name="Tamazian G."/>
            <person name="Venkatesh B."/>
            <person name="Wang J."/>
            <person name="Wayne R."/>
            <person name="Wiley E."/>
            <person name="Yang H."/>
            <person name="Zhang G."/>
            <person name="Haussler D."/>
            <person name="Ryder O."/>
            <person name="O'Brien S.J."/>
        </authorList>
    </citation>
    <scope>NUCLEOTIDE SEQUENCE</scope>
</reference>
<keyword evidence="13 21" id="KW-0472">Membrane</keyword>
<dbReference type="Pfam" id="PF16905">
    <property type="entry name" value="GPHH"/>
    <property type="match status" value="1"/>
</dbReference>
<reference evidence="23 24" key="2">
    <citation type="journal article" date="2018" name="Annu Rev Anim Biosci">
        <title>Bat Biology, Genomes, and the Bat1K Project: To Generate Chromosome-Level Genomes for All Living Bat Species.</title>
        <authorList>
            <person name="Teeling E.C."/>
            <person name="Vernes S.C."/>
            <person name="Davalos L.M."/>
            <person name="Ray D.A."/>
            <person name="Gilbert M.T.P."/>
            <person name="Myers E."/>
        </authorList>
    </citation>
    <scope>NUCLEOTIDE SEQUENCE</scope>
</reference>
<feature type="region of interest" description="Disordered" evidence="20">
    <location>
        <begin position="717"/>
        <end position="776"/>
    </location>
</feature>
<dbReference type="SUPFAM" id="SSF81324">
    <property type="entry name" value="Voltage-gated potassium channels"/>
    <property type="match status" value="4"/>
</dbReference>
<evidence type="ECO:0000256" key="15">
    <source>
        <dbReference type="ARBA" id="ARBA00023180"/>
    </source>
</evidence>
<dbReference type="FunFam" id="1.20.120.350:FF:000011">
    <property type="entry name" value="Voltage-dependent N-type calcium channel subunit alpha"/>
    <property type="match status" value="1"/>
</dbReference>
<feature type="binding site" evidence="18">
    <location>
        <position position="657"/>
    </location>
    <ligand>
        <name>Ca(2+)</name>
        <dbReference type="ChEBI" id="CHEBI:29108"/>
    </ligand>
</feature>
<proteinExistence type="inferred from homology"/>
<feature type="region of interest" description="Disordered" evidence="20">
    <location>
        <begin position="1945"/>
        <end position="2207"/>
    </location>
</feature>
<dbReference type="GO" id="GO:0098703">
    <property type="term" value="P:calcium ion import across plasma membrane"/>
    <property type="evidence" value="ECO:0007669"/>
    <property type="project" value="TreeGrafter"/>
</dbReference>
<feature type="region of interest" description="Disordered" evidence="20">
    <location>
        <begin position="850"/>
        <end position="1005"/>
    </location>
</feature>
<keyword evidence="9 18" id="KW-0106">Calcium</keyword>
<sequence length="2288" mass="258635">MARFGEAVVGRPGSGDGDSDQSRNRQGTPVPASGPAAAYKQSKAQRARTMALYNPIPVRQNCFTVNRSLFIFGEDNIVRKYAKKLIDWPPFEYMILATIIANCIVLALEQHLPEDDKTPMSRRLEKTEPYFIGIFCFEAGIKIVALGFIFHKGSYLRNGWNVMDFIVVLSGILATAGTHFNTHVDLRTLRAVRVLRPLKLVSGIPSLQIVLKSIMKAMVPLLQIGLLLFFAILMFAIIGLEFYSGKLHRACFTNNSGILEGFDPPHPCGVQGCPAGYECRDWIGPNDGITQFDNILFAVLTVFQCITMEGWTTVLYNTNDALGATWNWLYFIPLIIIGSFFVLNLVLGVLSGEFAKERERVENRRAFMKLRRQQQIERELNGYRAWIDRAEEVMLAEENKNSGTSALEVLRRATIKRSRTEAMTRDSSDEHCVDISSVGTPLARASIKSAKVDGASYFRHKERLLRISVRHMVKSQVFYWIVLSLVALNTACVAIVHHNQPPWLTHLLYYAEFLFLGLFLLEMSLKMYGMGPRLYFHSSFNCFDFGVTVGSIFEVVWAVFRPGTSFGISVLRALRLLRIFKITKYWASLRNLVVSLMSSMKSIISLLFLLFLFIVVFALLGMQLFGGRFNFNDGTPSANFDTFPAAIMTVFQILTGEDWNEVMYNGIRSQGGVSSGMWSAIYFIVLTLFGNYTLLNVFLAIAVDNLANAQELTKDEQEEEEAFNQKHALQKAKEVSPMSAPNMPSMERDRRRRHHMSMWEPRSSHLRERRRRHHMSVWEQRTSQLRRHMQMSSQEALNKEEAPPMNPLNPLNPLSPLNPLNAHPSLYRRPRPVEGLALGLEKCEEERISRGGSLKGDAGDLSSALDNQKSPLSLGKREPPWLARPCHGNCDPTQQEAGGGESVVTFEDRARHRQSQRRSRHRRVRTEGKELSSASRSRSASQERSLDDGVPTEGEKDREPRGGHGGKEPTIQEEERVQDLRRTNSLMVGRGSGLAGALDEADTPLVLPQPELEVGKDMPQTEQEPEGSSEQALLGDVPLDVGRVISQSEPDLSCVTANTDKATTESTSVTVAIPDVDPLVDSTVVHISNKTDGEASPLKEAEIKEEEEEEVEKKKQKKEKRETGKAMVPHSSMFIFSTTNPIRRACHYIVNLRYFEMCILLVIAASSIALAAEDPVLTNSERNKVLRYFDYVFTGVFTFEMVIKMIDQGLILQDGSYFRDLWNILDFVVVVGALVAFALATNKGRDIKTIKSLRVLRVLRPLKTIKRLPKLKAVFDCVVTSLKNVFNILIVYKLFMFIFAVIAVQLFKGKFFYCTDSSKDTEKECIGNYVDHEKNKMEVKGREWKRHEFHYDNIIWALLTLFTVSTGEGWPQVLQHSVDVTEEDRGPSRSNRMEMSIFYVVYFVVFPFFFVNIFVALIIITFQEQGDKMMEECSLEKNERACIDFAISAKPLTRYMPQNRHTFQYRVWHFVVSPSFEYTIMAMIALNTVVLMMKYYSAPCTYELALKYLNIAFTVVFSLECVLKVIAFGFLNYFRDTWNIFDFITVIGSITEIILTDSKLVNTSGFNMSFLKLFRAARLIKLLRQGYTIRILLWTFVQSFKVFGNIKLDEESHINRHNNFRSFFGSLMLLFRSATGEAWQEIMLSCLGEKGCEPDITAPSGQNENERCGTDLAYVYFVSFIFFCSFLMLNLFVAVIMDNFEYLTRDSSILGPHHLDEFVRVWAEYDRAACGRIPYKDMYKLVRVISPPLGLGENCPYRVACKRLVLMNMPVAEDMTVHFTSTLMALIRTALDIKIAKGGADRQQLDSELQKETLAIWPHLSQKLLDLLVPMPKASDLTVGKIYAAMMIMDYYKQSKVKKQRQQLEEQKNAPMFQRMEPSSLPEEIIANAKVLPYLQQDPVPGLSGRSAYPAVSPLSPQEIFQLACMDPADDGQFQEQQSLEPEVSEFKSAQPSNHDIYLPPDTQEHAGSGRASSMPRLTVDPQVATDSSSMRRSFSTIRDKRSNSSWLEEFSMERSSENTYKSRRRSYHSSLRLSAHRLNSDSGHKSDTHRSGGRERGRSKERKHLLSPDVSRCNSEERGTQADWESPERHQSRSPSEGRSQTPNRQGTGSLSESSIPSMSDTSTPRRSRRQLPPVPPKPRPLLSYSSLIRHAGSISPPADGSEGGSPLTSQALESNDAAGLPEASSSRHTRQGQHPSPQRYISEPYLALHEDSHTSDCGEEETLTFEAAVATSLGRANTISSAPPLRHSWQMPNGHYRRRRRGGPGPGRMCGAVSDLLSDTEEDDKC</sequence>
<evidence type="ECO:0000313" key="24">
    <source>
        <dbReference type="Proteomes" id="UP000472240"/>
    </source>
</evidence>
<evidence type="ECO:0000256" key="4">
    <source>
        <dbReference type="ARBA" id="ARBA00022568"/>
    </source>
</evidence>